<feature type="region of interest" description="Disordered" evidence="1">
    <location>
        <begin position="32"/>
        <end position="63"/>
    </location>
</feature>
<organism evidence="2 3">
    <name type="scientific">Mugilogobius chulae</name>
    <name type="common">yellowstripe goby</name>
    <dbReference type="NCBI Taxonomy" id="88201"/>
    <lineage>
        <taxon>Eukaryota</taxon>
        <taxon>Metazoa</taxon>
        <taxon>Chordata</taxon>
        <taxon>Craniata</taxon>
        <taxon>Vertebrata</taxon>
        <taxon>Euteleostomi</taxon>
        <taxon>Actinopterygii</taxon>
        <taxon>Neopterygii</taxon>
        <taxon>Teleostei</taxon>
        <taxon>Neoteleostei</taxon>
        <taxon>Acanthomorphata</taxon>
        <taxon>Gobiaria</taxon>
        <taxon>Gobiiformes</taxon>
        <taxon>Gobioidei</taxon>
        <taxon>Gobiidae</taxon>
        <taxon>Gobionellinae</taxon>
        <taxon>Mugilogobius</taxon>
    </lineage>
</organism>
<dbReference type="Proteomes" id="UP001460270">
    <property type="component" value="Unassembled WGS sequence"/>
</dbReference>
<feature type="compositionally biased region" description="Basic and acidic residues" evidence="1">
    <location>
        <begin position="36"/>
        <end position="52"/>
    </location>
</feature>
<dbReference type="AlphaFoldDB" id="A0AAW0MH15"/>
<evidence type="ECO:0000256" key="1">
    <source>
        <dbReference type="SAM" id="MobiDB-lite"/>
    </source>
</evidence>
<feature type="non-terminal residue" evidence="2">
    <location>
        <position position="164"/>
    </location>
</feature>
<accession>A0AAW0MH15</accession>
<sequence>MSASGQWTGPDGFKLLSCVVFVSQRSPVLVLAGGSSKKEQRAQTEVRTEKSSRPGSADPVRCSPSSARLVLVRLRTTSLPVVPSTESGVIQATPRVPLSPAWSESGVSSVSLKSDHSKAEPPCFSPQPGPASRSESGVSSVSLKSDHSKAEPPCFSPQPGPASR</sequence>
<protein>
    <submittedName>
        <fullName evidence="2">Uncharacterized protein</fullName>
    </submittedName>
</protein>
<comment type="caution">
    <text evidence="2">The sequence shown here is derived from an EMBL/GenBank/DDBJ whole genome shotgun (WGS) entry which is preliminary data.</text>
</comment>
<gene>
    <name evidence="2" type="ORF">WMY93_033545</name>
</gene>
<reference evidence="3" key="1">
    <citation type="submission" date="2024-04" db="EMBL/GenBank/DDBJ databases">
        <title>Salinicola lusitanus LLJ914,a marine bacterium isolated from the Okinawa Trough.</title>
        <authorList>
            <person name="Li J."/>
        </authorList>
    </citation>
    <scope>NUCLEOTIDE SEQUENCE [LARGE SCALE GENOMIC DNA]</scope>
</reference>
<name>A0AAW0MH15_9GOBI</name>
<feature type="region of interest" description="Disordered" evidence="1">
    <location>
        <begin position="82"/>
        <end position="164"/>
    </location>
</feature>
<dbReference type="EMBL" id="JBBPFD010000200">
    <property type="protein sequence ID" value="KAK7879791.1"/>
    <property type="molecule type" value="Genomic_DNA"/>
</dbReference>
<evidence type="ECO:0000313" key="3">
    <source>
        <dbReference type="Proteomes" id="UP001460270"/>
    </source>
</evidence>
<feature type="compositionally biased region" description="Low complexity" evidence="1">
    <location>
        <begin position="132"/>
        <end position="143"/>
    </location>
</feature>
<feature type="compositionally biased region" description="Pro residues" evidence="1">
    <location>
        <begin position="154"/>
        <end position="164"/>
    </location>
</feature>
<keyword evidence="3" id="KW-1185">Reference proteome</keyword>
<proteinExistence type="predicted"/>
<evidence type="ECO:0000313" key="2">
    <source>
        <dbReference type="EMBL" id="KAK7879791.1"/>
    </source>
</evidence>
<feature type="compositionally biased region" description="Low complexity" evidence="1">
    <location>
        <begin position="99"/>
        <end position="112"/>
    </location>
</feature>